<evidence type="ECO:0000313" key="14">
    <source>
        <dbReference type="Proteomes" id="UP000321746"/>
    </source>
</evidence>
<sequence>MTPHLRLAIRIMQLSSPEIKTLIEEELQRNPLLICNERDTSHSDEPAPDQIIKQPSLPLPSSDSLKSETLPDSADAPLDTDYDTEASSGGFDDGYSTDGAPVDYRQHGLTQWEEADRKAACPVSLAEKLDEQLRMTLQLTPQQRFIGAGLIARLDATGRLDTSSGDIASDLNVPEEAVETLRILMMTEFEPSGLFAYNLQECLAAQLVAQNRFDPAMAALLKHAELIPGKHYAKLRALCGVNDHDLADMLAELKRLDPKPGFQPDPVTVATIIPDVYLHRIPDGGGWSVQLNDEAVPHLYLDKKLQARVTSTGQKDDQAFIRIQLANANGLIRALEQRSRTMLQVSSEIIRHQYDFLDQGAPGLHPLTLRDIAATTGLHESTVSRVTSGKYISTPQGVFELKYFFTTAIRNMHGGKDLSSEAIRFKIRKMVNTETRDTILSDDDIMRRLRKEGIDIARRTVAKYRDTLHIASSVQRKRERAAPV</sequence>
<comment type="caution">
    <text evidence="13">The sequence shown here is derived from an EMBL/GenBank/DDBJ whole genome shotgun (WGS) entry which is preliminary data.</text>
</comment>
<dbReference type="PIRSF" id="PIRSF000774">
    <property type="entry name" value="RpoN"/>
    <property type="match status" value="1"/>
</dbReference>
<evidence type="ECO:0000259" key="11">
    <source>
        <dbReference type="Pfam" id="PF04552"/>
    </source>
</evidence>
<name>A0A511XI85_9PROT</name>
<dbReference type="PROSITE" id="PS50044">
    <property type="entry name" value="SIGMA54_3"/>
    <property type="match status" value="1"/>
</dbReference>
<evidence type="ECO:0000256" key="3">
    <source>
        <dbReference type="ARBA" id="ARBA00022679"/>
    </source>
</evidence>
<accession>A0A511XI85</accession>
<dbReference type="InterPro" id="IPR000394">
    <property type="entry name" value="RNA_pol_sigma_54"/>
</dbReference>
<dbReference type="GO" id="GO:0016987">
    <property type="term" value="F:sigma factor activity"/>
    <property type="evidence" value="ECO:0007669"/>
    <property type="project" value="UniProtKB-KW"/>
</dbReference>
<feature type="region of interest" description="Disordered" evidence="10">
    <location>
        <begin position="38"/>
        <end position="97"/>
    </location>
</feature>
<dbReference type="Pfam" id="PF00309">
    <property type="entry name" value="Sigma54_AID"/>
    <property type="match status" value="1"/>
</dbReference>
<evidence type="ECO:0000256" key="1">
    <source>
        <dbReference type="ARBA" id="ARBA00008798"/>
    </source>
</evidence>
<evidence type="ECO:0000313" key="13">
    <source>
        <dbReference type="EMBL" id="GEN62660.1"/>
    </source>
</evidence>
<dbReference type="PROSITE" id="PS00718">
    <property type="entry name" value="SIGMA54_2"/>
    <property type="match status" value="1"/>
</dbReference>
<evidence type="ECO:0000256" key="4">
    <source>
        <dbReference type="ARBA" id="ARBA00022695"/>
    </source>
</evidence>
<dbReference type="InterPro" id="IPR038709">
    <property type="entry name" value="RpoN_core-bd_sf"/>
</dbReference>
<comment type="function">
    <text evidence="9">Sigma factors are initiation factors that promote the attachment of RNA polymerase to specific initiation sites and are then released.</text>
</comment>
<dbReference type="InterPro" id="IPR007046">
    <property type="entry name" value="RNA_pol_sigma_54_core-bd"/>
</dbReference>
<keyword evidence="7 9" id="KW-0238">DNA-binding</keyword>
<dbReference type="PROSITE" id="PS00717">
    <property type="entry name" value="SIGMA54_1"/>
    <property type="match status" value="1"/>
</dbReference>
<keyword evidence="2 9" id="KW-0240">DNA-directed RNA polymerase</keyword>
<evidence type="ECO:0000256" key="10">
    <source>
        <dbReference type="SAM" id="MobiDB-lite"/>
    </source>
</evidence>
<dbReference type="Pfam" id="PF04963">
    <property type="entry name" value="Sigma54_CBD"/>
    <property type="match status" value="1"/>
</dbReference>
<proteinExistence type="inferred from homology"/>
<dbReference type="NCBIfam" id="NF004596">
    <property type="entry name" value="PRK05932.1-3"/>
    <property type="match status" value="1"/>
</dbReference>
<feature type="domain" description="RNA polymerase sigma factor 54 core-binding" evidence="12">
    <location>
        <begin position="120"/>
        <end position="303"/>
    </location>
</feature>
<dbReference type="PANTHER" id="PTHR32248:SF4">
    <property type="entry name" value="RNA POLYMERASE SIGMA-54 FACTOR"/>
    <property type="match status" value="1"/>
</dbReference>
<comment type="similarity">
    <text evidence="1 9">Belongs to the sigma-54 factor family.</text>
</comment>
<evidence type="ECO:0000256" key="8">
    <source>
        <dbReference type="ARBA" id="ARBA00023163"/>
    </source>
</evidence>
<dbReference type="PRINTS" id="PR00045">
    <property type="entry name" value="SIGMA54FCT"/>
</dbReference>
<dbReference type="EMBL" id="BJYG01000007">
    <property type="protein sequence ID" value="GEN62660.1"/>
    <property type="molecule type" value="Genomic_DNA"/>
</dbReference>
<keyword evidence="3 9" id="KW-0808">Transferase</keyword>
<dbReference type="GO" id="GO:0000428">
    <property type="term" value="C:DNA-directed RNA polymerase complex"/>
    <property type="evidence" value="ECO:0007669"/>
    <property type="project" value="UniProtKB-KW"/>
</dbReference>
<dbReference type="InterPro" id="IPR007634">
    <property type="entry name" value="RNA_pol_sigma_54_DNA-bd"/>
</dbReference>
<evidence type="ECO:0000256" key="9">
    <source>
        <dbReference type="PIRNR" id="PIRNR000774"/>
    </source>
</evidence>
<feature type="compositionally biased region" description="Low complexity" evidence="10">
    <location>
        <begin position="55"/>
        <end position="64"/>
    </location>
</feature>
<gene>
    <name evidence="13" type="ORF">AOE01nite_08840</name>
</gene>
<evidence type="ECO:0000256" key="6">
    <source>
        <dbReference type="ARBA" id="ARBA00023082"/>
    </source>
</evidence>
<organism evidence="13 14">
    <name type="scientific">Acetobacter oeni</name>
    <dbReference type="NCBI Taxonomy" id="304077"/>
    <lineage>
        <taxon>Bacteria</taxon>
        <taxon>Pseudomonadati</taxon>
        <taxon>Pseudomonadota</taxon>
        <taxon>Alphaproteobacteria</taxon>
        <taxon>Acetobacterales</taxon>
        <taxon>Acetobacteraceae</taxon>
        <taxon>Acetobacter</taxon>
    </lineage>
</organism>
<reference evidence="13 14" key="1">
    <citation type="submission" date="2019-07" db="EMBL/GenBank/DDBJ databases">
        <title>Whole genome shotgun sequence of Acetobacter oeni NBRC 105207.</title>
        <authorList>
            <person name="Hosoyama A."/>
            <person name="Uohara A."/>
            <person name="Ohji S."/>
            <person name="Ichikawa N."/>
        </authorList>
    </citation>
    <scope>NUCLEOTIDE SEQUENCE [LARGE SCALE GENOMIC DNA]</scope>
    <source>
        <strain evidence="13 14">NBRC 105207</strain>
    </source>
</reference>
<dbReference type="AlphaFoldDB" id="A0A511XI85"/>
<evidence type="ECO:0000259" key="12">
    <source>
        <dbReference type="Pfam" id="PF04963"/>
    </source>
</evidence>
<keyword evidence="4 9" id="KW-0548">Nucleotidyltransferase</keyword>
<protein>
    <recommendedName>
        <fullName evidence="9">RNA polymerase sigma-54 factor</fullName>
    </recommendedName>
</protein>
<dbReference type="Gene3D" id="1.10.10.1330">
    <property type="entry name" value="RNA polymerase sigma-54 factor, core-binding domain"/>
    <property type="match status" value="1"/>
</dbReference>
<evidence type="ECO:0000256" key="2">
    <source>
        <dbReference type="ARBA" id="ARBA00022478"/>
    </source>
</evidence>
<keyword evidence="8 9" id="KW-0804">Transcription</keyword>
<dbReference type="GO" id="GO:0006352">
    <property type="term" value="P:DNA-templated transcription initiation"/>
    <property type="evidence" value="ECO:0007669"/>
    <property type="project" value="InterPro"/>
</dbReference>
<keyword evidence="14" id="KW-1185">Reference proteome</keyword>
<evidence type="ECO:0000256" key="5">
    <source>
        <dbReference type="ARBA" id="ARBA00023015"/>
    </source>
</evidence>
<dbReference type="NCBIfam" id="TIGR02395">
    <property type="entry name" value="rpoN_sigma"/>
    <property type="match status" value="1"/>
</dbReference>
<dbReference type="PANTHER" id="PTHR32248">
    <property type="entry name" value="RNA POLYMERASE SIGMA-54 FACTOR"/>
    <property type="match status" value="1"/>
</dbReference>
<dbReference type="Gene3D" id="1.10.10.60">
    <property type="entry name" value="Homeodomain-like"/>
    <property type="match status" value="1"/>
</dbReference>
<keyword evidence="5 9" id="KW-0805">Transcription regulation</keyword>
<evidence type="ECO:0000256" key="7">
    <source>
        <dbReference type="ARBA" id="ARBA00023125"/>
    </source>
</evidence>
<feature type="domain" description="RNA polymerase sigma factor 54 DNA-binding" evidence="11">
    <location>
        <begin position="319"/>
        <end position="478"/>
    </location>
</feature>
<keyword evidence="6 9" id="KW-0731">Sigma factor</keyword>
<dbReference type="GO" id="GO:0003677">
    <property type="term" value="F:DNA binding"/>
    <property type="evidence" value="ECO:0007669"/>
    <property type="project" value="UniProtKB-KW"/>
</dbReference>
<dbReference type="GO" id="GO:0016779">
    <property type="term" value="F:nucleotidyltransferase activity"/>
    <property type="evidence" value="ECO:0007669"/>
    <property type="project" value="UniProtKB-KW"/>
</dbReference>
<dbReference type="GO" id="GO:0001216">
    <property type="term" value="F:DNA-binding transcription activator activity"/>
    <property type="evidence" value="ECO:0007669"/>
    <property type="project" value="InterPro"/>
</dbReference>
<dbReference type="Pfam" id="PF04552">
    <property type="entry name" value="Sigma54_DBD"/>
    <property type="match status" value="1"/>
</dbReference>
<dbReference type="Proteomes" id="UP000321746">
    <property type="component" value="Unassembled WGS sequence"/>
</dbReference>